<evidence type="ECO:0000256" key="1">
    <source>
        <dbReference type="SAM" id="MobiDB-lite"/>
    </source>
</evidence>
<dbReference type="AlphaFoldDB" id="A0AAW4PVC7"/>
<dbReference type="InterPro" id="IPR002792">
    <property type="entry name" value="TRAM_dom"/>
</dbReference>
<dbReference type="InterPro" id="IPR012340">
    <property type="entry name" value="NA-bd_OB-fold"/>
</dbReference>
<dbReference type="SUPFAM" id="SSF50249">
    <property type="entry name" value="Nucleic acid-binding proteins"/>
    <property type="match status" value="1"/>
</dbReference>
<dbReference type="Gene3D" id="2.40.50.140">
    <property type="entry name" value="Nucleic acid-binding proteins"/>
    <property type="match status" value="1"/>
</dbReference>
<proteinExistence type="predicted"/>
<evidence type="ECO:0000313" key="3">
    <source>
        <dbReference type="EMBL" id="MBX0325129.1"/>
    </source>
</evidence>
<keyword evidence="4" id="KW-1185">Reference proteome</keyword>
<dbReference type="RefSeq" id="WP_220619993.1">
    <property type="nucleotide sequence ID" value="NZ_RKLR01000010.1"/>
</dbReference>
<reference evidence="3 4" key="1">
    <citation type="submission" date="2021-06" db="EMBL/GenBank/DDBJ databases">
        <title>Halomicroarcula sp. a new haloarchaeum isolated from saline soil.</title>
        <authorList>
            <person name="Duran-Viseras A."/>
            <person name="Sanchez-Porro C."/>
            <person name="Ventosa A."/>
        </authorList>
    </citation>
    <scope>NUCLEOTIDE SEQUENCE [LARGE SCALE GENOMIC DNA]</scope>
    <source>
        <strain evidence="3 4">F13</strain>
    </source>
</reference>
<dbReference type="PROSITE" id="PS50926">
    <property type="entry name" value="TRAM"/>
    <property type="match status" value="1"/>
</dbReference>
<gene>
    <name evidence="3" type="ORF">EGH21_19055</name>
</gene>
<dbReference type="EMBL" id="RKLR01000010">
    <property type="protein sequence ID" value="MBX0325129.1"/>
    <property type="molecule type" value="Genomic_DNA"/>
</dbReference>
<accession>A0AAW4PVC7</accession>
<evidence type="ECO:0000313" key="4">
    <source>
        <dbReference type="Proteomes" id="UP001430377"/>
    </source>
</evidence>
<name>A0AAW4PVC7_9EURY</name>
<dbReference type="Pfam" id="PF01938">
    <property type="entry name" value="TRAM"/>
    <property type="match status" value="1"/>
</dbReference>
<feature type="region of interest" description="Disordered" evidence="1">
    <location>
        <begin position="47"/>
        <end position="90"/>
    </location>
</feature>
<evidence type="ECO:0000259" key="2">
    <source>
        <dbReference type="PROSITE" id="PS50926"/>
    </source>
</evidence>
<comment type="caution">
    <text evidence="3">The sequence shown here is derived from an EMBL/GenBank/DDBJ whole genome shotgun (WGS) entry which is preliminary data.</text>
</comment>
<protein>
    <submittedName>
        <fullName evidence="3">TRAM domain-containing protein</fullName>
    </submittedName>
</protein>
<dbReference type="Proteomes" id="UP001430377">
    <property type="component" value="Unassembled WGS sequence"/>
</dbReference>
<organism evidence="3 4">
    <name type="scientific">Haloarcula rubra</name>
    <dbReference type="NCBI Taxonomy" id="2487747"/>
    <lineage>
        <taxon>Archaea</taxon>
        <taxon>Methanobacteriati</taxon>
        <taxon>Methanobacteriota</taxon>
        <taxon>Stenosarchaea group</taxon>
        <taxon>Halobacteria</taxon>
        <taxon>Halobacteriales</taxon>
        <taxon>Haloarculaceae</taxon>
        <taxon>Haloarcula</taxon>
    </lineage>
</organism>
<feature type="domain" description="TRAM" evidence="2">
    <location>
        <begin position="71"/>
        <end position="130"/>
    </location>
</feature>
<sequence>MEIPTHLRSLFTADVEETEESLVIEVPKTEVDAGVIDADETYRVALLPTDSENQRPESPSQSDTHEAPQPPVEEGETRRVEIENIGDQGDGVARVDRGYVIIVPDTEVGERVAVEIEAVNQNVAFASVTERISYYD</sequence>